<dbReference type="EMBL" id="VIWY01000005">
    <property type="protein sequence ID" value="TWG12758.1"/>
    <property type="molecule type" value="Genomic_DNA"/>
</dbReference>
<evidence type="ECO:0000256" key="1">
    <source>
        <dbReference type="SAM" id="MobiDB-lite"/>
    </source>
</evidence>
<gene>
    <name evidence="2" type="ORF">FHX34_105626</name>
</gene>
<protein>
    <recommendedName>
        <fullName evidence="4">Acetyltransferase (GNAT) family protein</fullName>
    </recommendedName>
</protein>
<accession>A0A561VMB2</accession>
<evidence type="ECO:0000313" key="3">
    <source>
        <dbReference type="Proteomes" id="UP000320239"/>
    </source>
</evidence>
<feature type="region of interest" description="Disordered" evidence="1">
    <location>
        <begin position="110"/>
        <end position="135"/>
    </location>
</feature>
<proteinExistence type="predicted"/>
<dbReference type="Proteomes" id="UP000320239">
    <property type="component" value="Unassembled WGS sequence"/>
</dbReference>
<comment type="caution">
    <text evidence="2">The sequence shown here is derived from an EMBL/GenBank/DDBJ whole genome shotgun (WGS) entry which is preliminary data.</text>
</comment>
<organism evidence="2 3">
    <name type="scientific">Actinoplanes teichomyceticus</name>
    <dbReference type="NCBI Taxonomy" id="1867"/>
    <lineage>
        <taxon>Bacteria</taxon>
        <taxon>Bacillati</taxon>
        <taxon>Actinomycetota</taxon>
        <taxon>Actinomycetes</taxon>
        <taxon>Micromonosporales</taxon>
        <taxon>Micromonosporaceae</taxon>
        <taxon>Actinoplanes</taxon>
    </lineage>
</organism>
<dbReference type="SUPFAM" id="SSF55729">
    <property type="entry name" value="Acyl-CoA N-acyltransferases (Nat)"/>
    <property type="match status" value="1"/>
</dbReference>
<evidence type="ECO:0000313" key="2">
    <source>
        <dbReference type="EMBL" id="TWG12758.1"/>
    </source>
</evidence>
<keyword evidence="3" id="KW-1185">Reference proteome</keyword>
<dbReference type="AlphaFoldDB" id="A0A561VMB2"/>
<evidence type="ECO:0008006" key="4">
    <source>
        <dbReference type="Google" id="ProtNLM"/>
    </source>
</evidence>
<dbReference type="InterPro" id="IPR016181">
    <property type="entry name" value="Acyl_CoA_acyltransferase"/>
</dbReference>
<sequence>MWCHHARTPNLPTIKRCRKRRSTGVDSHAEDQVVALVGGEPAATCADGESGVDGNTAAYTTAAAPGTGRRMLAETERRSAAGRDLSRLDRVGGNRRLRECYRTAGYTVVGELPPPDAGPGGRHPVVLPQKRLRPG</sequence>
<name>A0A561VMB2_ACTTI</name>
<reference evidence="2 3" key="1">
    <citation type="submission" date="2019-06" db="EMBL/GenBank/DDBJ databases">
        <title>Sequencing the genomes of 1000 actinobacteria strains.</title>
        <authorList>
            <person name="Klenk H.-P."/>
        </authorList>
    </citation>
    <scope>NUCLEOTIDE SEQUENCE [LARGE SCALE GENOMIC DNA]</scope>
    <source>
        <strain evidence="2 3">DSM 43866</strain>
    </source>
</reference>